<dbReference type="EMBL" id="JH413829">
    <property type="protein sequence ID" value="EHL30536.1"/>
    <property type="molecule type" value="Genomic_DNA"/>
</dbReference>
<dbReference type="eggNOG" id="COG2801">
    <property type="taxonomic scope" value="Bacteria"/>
</dbReference>
<dbReference type="Gene3D" id="3.30.420.10">
    <property type="entry name" value="Ribonuclease H-like superfamily/Ribonuclease H"/>
    <property type="match status" value="1"/>
</dbReference>
<gene>
    <name evidence="2" type="ORF">LDG_7488</name>
</gene>
<accession>G9EQE1</accession>
<reference evidence="2 3" key="1">
    <citation type="journal article" date="2011" name="BMC Genomics">
        <title>Insight into cross-talk between intra-amoebal pathogens.</title>
        <authorList>
            <person name="Gimenez G."/>
            <person name="Bertelli C."/>
            <person name="Moliner C."/>
            <person name="Robert C."/>
            <person name="Raoult D."/>
            <person name="Fournier P.E."/>
            <person name="Greub G."/>
        </authorList>
    </citation>
    <scope>NUCLEOTIDE SEQUENCE [LARGE SCALE GENOMIC DNA]</scope>
    <source>
        <strain evidence="2 3">LLAP12</strain>
    </source>
</reference>
<dbReference type="InterPro" id="IPR036397">
    <property type="entry name" value="RNaseH_sf"/>
</dbReference>
<keyword evidence="3" id="KW-1185">Reference proteome</keyword>
<dbReference type="AlphaFoldDB" id="G9EQE1"/>
<dbReference type="HOGENOM" id="CLU_579449_0_0_6"/>
<dbReference type="RefSeq" id="WP_006871396.1">
    <property type="nucleotide sequence ID" value="NZ_JH413829.1"/>
</dbReference>
<dbReference type="PROSITE" id="PS50994">
    <property type="entry name" value="INTEGRASE"/>
    <property type="match status" value="1"/>
</dbReference>
<dbReference type="OrthoDB" id="9774685at2"/>
<dbReference type="STRING" id="658187.LDG_7488"/>
<dbReference type="PANTHER" id="PTHR35004:SF7">
    <property type="entry name" value="INTEGRASE PROTEIN"/>
    <property type="match status" value="1"/>
</dbReference>
<feature type="domain" description="Integrase catalytic" evidence="1">
    <location>
        <begin position="143"/>
        <end position="345"/>
    </location>
</feature>
<dbReference type="GO" id="GO:0003676">
    <property type="term" value="F:nucleic acid binding"/>
    <property type="evidence" value="ECO:0007669"/>
    <property type="project" value="InterPro"/>
</dbReference>
<dbReference type="PANTHER" id="PTHR35004">
    <property type="entry name" value="TRANSPOSASE RV3428C-RELATED"/>
    <property type="match status" value="1"/>
</dbReference>
<proteinExistence type="predicted"/>
<dbReference type="Proteomes" id="UP000002770">
    <property type="component" value="Unassembled WGS sequence"/>
</dbReference>
<protein>
    <recommendedName>
        <fullName evidence="1">Integrase catalytic domain-containing protein</fullName>
    </recommendedName>
</protein>
<name>G9EQE1_9GAMM</name>
<sequence>MAKTIPTEQLILLHNKMLAFSPRHPERKNLICSVAEGFGVSESTIRRQLREHIHFSGGTRIDKNIPRAISKTDMLLYCQLIAALKIRTSNKKNKHLSTQACIHILEEHGVETENNLIKVCPGTLKKATINRYLKKWGYDFASMKIEPTVVHFEAENSNDCWQFDFTPSDFKQFSAPDGKKLFIVNVTDDKSGTVYFEYVLAHGEDALTALRFLFNAMALKKISGMPFQGIPKMIYTDNGPFAKSALFKRVLAALGIELKTHVPRGKDGRRTTARAKGKTERTNRSAKEMFEPLFHLHEPTSLDQLNEWAANYLKQSNEMSHRSEDCGRLEAWKRFLPQEGYRKMCSWEKFCQIVREPESRQVGSDACVSVDGILYQLSSDMAGLEVILLHGVFDNELHVEFDGDISGPFYPFKGPIPLHTYRTPPKSHREKQADEIADLAKNISVPLSVMTGNSADGVVKQLKNAHAIEHEVKSIPFEEKLIVQFQNRFEAKQAISHYLNRPLATLSPAQLDYVDQIVGESLEKETVMTKVRQYFTLALCQLGEK</sequence>
<evidence type="ECO:0000259" key="1">
    <source>
        <dbReference type="PROSITE" id="PS50994"/>
    </source>
</evidence>
<dbReference type="InterPro" id="IPR001584">
    <property type="entry name" value="Integrase_cat-core"/>
</dbReference>
<dbReference type="InterPro" id="IPR012337">
    <property type="entry name" value="RNaseH-like_sf"/>
</dbReference>
<organism evidence="2 3">
    <name type="scientific">Legionella drancourtii LLAP12</name>
    <dbReference type="NCBI Taxonomy" id="658187"/>
    <lineage>
        <taxon>Bacteria</taxon>
        <taxon>Pseudomonadati</taxon>
        <taxon>Pseudomonadota</taxon>
        <taxon>Gammaproteobacteria</taxon>
        <taxon>Legionellales</taxon>
        <taxon>Legionellaceae</taxon>
        <taxon>Legionella</taxon>
    </lineage>
</organism>
<dbReference type="GO" id="GO:0015074">
    <property type="term" value="P:DNA integration"/>
    <property type="evidence" value="ECO:0007669"/>
    <property type="project" value="InterPro"/>
</dbReference>
<dbReference type="InParanoid" id="G9EQE1"/>
<evidence type="ECO:0000313" key="3">
    <source>
        <dbReference type="Proteomes" id="UP000002770"/>
    </source>
</evidence>
<evidence type="ECO:0000313" key="2">
    <source>
        <dbReference type="EMBL" id="EHL30536.1"/>
    </source>
</evidence>
<dbReference type="SUPFAM" id="SSF53098">
    <property type="entry name" value="Ribonuclease H-like"/>
    <property type="match status" value="1"/>
</dbReference>